<feature type="domain" description="DNA-directed DNA polymerase family B mitochondria/virus" evidence="14">
    <location>
        <begin position="324"/>
        <end position="798"/>
    </location>
</feature>
<evidence type="ECO:0000256" key="12">
    <source>
        <dbReference type="PIRNR" id="PIRNR000788"/>
    </source>
</evidence>
<evidence type="ECO:0000256" key="7">
    <source>
        <dbReference type="ARBA" id="ARBA00022932"/>
    </source>
</evidence>
<dbReference type="GO" id="GO:0042025">
    <property type="term" value="C:host cell nucleus"/>
    <property type="evidence" value="ECO:0007669"/>
    <property type="project" value="UniProtKB-SubCell"/>
</dbReference>
<comment type="subunit">
    <text evidence="10">Heterodimer with the terminal protein; this heterodimer binds to bp 9 to 18 of the genome. Forms a complex with viral pTP, DBP and hosts NFIA and POU2F1/OCT1 for initiation of replication.</text>
</comment>
<evidence type="ECO:0000256" key="3">
    <source>
        <dbReference type="ARBA" id="ARBA00022562"/>
    </source>
</evidence>
<dbReference type="EMBL" id="KJ452172">
    <property type="protein sequence ID" value="AJA72384.1"/>
    <property type="molecule type" value="Genomic_DNA"/>
</dbReference>
<evidence type="ECO:0000256" key="11">
    <source>
        <dbReference type="ARBA" id="ARBA00049244"/>
    </source>
</evidence>
<evidence type="ECO:0000256" key="9">
    <source>
        <dbReference type="ARBA" id="ARBA00023125"/>
    </source>
</evidence>
<evidence type="ECO:0000256" key="13">
    <source>
        <dbReference type="RuleBase" id="RU000442"/>
    </source>
</evidence>
<evidence type="ECO:0000256" key="8">
    <source>
        <dbReference type="ARBA" id="ARBA00023109"/>
    </source>
</evidence>
<comment type="subcellular location">
    <subcellularLocation>
        <location evidence="1">Host nucleus</location>
    </subcellularLocation>
</comment>
<dbReference type="SUPFAM" id="SSF53098">
    <property type="entry name" value="Ribonuclease H-like"/>
    <property type="match status" value="1"/>
</dbReference>
<evidence type="ECO:0000256" key="1">
    <source>
        <dbReference type="ARBA" id="ARBA00004147"/>
    </source>
</evidence>
<dbReference type="Proteomes" id="UP000138660">
    <property type="component" value="Segment"/>
</dbReference>
<comment type="catalytic activity">
    <reaction evidence="11 12 13">
        <text>DNA(n) + a 2'-deoxyribonucleoside 5'-triphosphate = DNA(n+1) + diphosphate</text>
        <dbReference type="Rhea" id="RHEA:22508"/>
        <dbReference type="Rhea" id="RHEA-COMP:17339"/>
        <dbReference type="Rhea" id="RHEA-COMP:17340"/>
        <dbReference type="ChEBI" id="CHEBI:33019"/>
        <dbReference type="ChEBI" id="CHEBI:61560"/>
        <dbReference type="ChEBI" id="CHEBI:173112"/>
        <dbReference type="EC" id="2.7.7.7"/>
    </reaction>
</comment>
<dbReference type="InterPro" id="IPR012337">
    <property type="entry name" value="RNaseH-like_sf"/>
</dbReference>
<dbReference type="EMBL" id="KJ452173">
    <property type="protein sequence ID" value="AJA72413.1"/>
    <property type="molecule type" value="Genomic_DNA"/>
</dbReference>
<accession>A0A0D3MVS2</accession>
<dbReference type="PIRSF" id="PIRSF000788">
    <property type="entry name" value="DPol_ADV"/>
    <property type="match status" value="1"/>
</dbReference>
<evidence type="ECO:0000259" key="14">
    <source>
        <dbReference type="Pfam" id="PF03175"/>
    </source>
</evidence>
<dbReference type="SUPFAM" id="SSF56672">
    <property type="entry name" value="DNA/RNA polymerases"/>
    <property type="match status" value="1"/>
</dbReference>
<evidence type="ECO:0000313" key="18">
    <source>
        <dbReference type="Proteomes" id="UP000145403"/>
    </source>
</evidence>
<dbReference type="EC" id="2.7.7.7" evidence="12 13"/>
<dbReference type="GO" id="GO:0006260">
    <property type="term" value="P:DNA replication"/>
    <property type="evidence" value="ECO:0007669"/>
    <property type="project" value="UniProtKB-KW"/>
</dbReference>
<keyword evidence="8" id="KW-1194">Viral DNA replication</keyword>
<dbReference type="InterPro" id="IPR017964">
    <property type="entry name" value="DNA-dir_DNA_pol_B_CS"/>
</dbReference>
<evidence type="ECO:0000256" key="10">
    <source>
        <dbReference type="ARBA" id="ARBA00046822"/>
    </source>
</evidence>
<dbReference type="PROSITE" id="PS00116">
    <property type="entry name" value="DNA_POLYMERASE_B"/>
    <property type="match status" value="1"/>
</dbReference>
<evidence type="ECO:0000256" key="2">
    <source>
        <dbReference type="ARBA" id="ARBA00005755"/>
    </source>
</evidence>
<dbReference type="PRINTS" id="PR00106">
    <property type="entry name" value="DNAPOLB"/>
</dbReference>
<evidence type="ECO:0000256" key="5">
    <source>
        <dbReference type="ARBA" id="ARBA00022695"/>
    </source>
</evidence>
<name>A0A0D3MVS2_DADV1</name>
<dbReference type="InterPro" id="IPR014382">
    <property type="entry name" value="DNA-dir_DNA_pol_B_adenovir"/>
</dbReference>
<keyword evidence="5 12" id="KW-0548">Nucleotidyltransferase</keyword>
<dbReference type="GO" id="GO:0000166">
    <property type="term" value="F:nucleotide binding"/>
    <property type="evidence" value="ECO:0007669"/>
    <property type="project" value="UniProtKB-UniRule"/>
</dbReference>
<proteinExistence type="inferred from homology"/>
<evidence type="ECO:0000313" key="15">
    <source>
        <dbReference type="EMBL" id="AJA72384.1"/>
    </source>
</evidence>
<dbReference type="Pfam" id="PF03175">
    <property type="entry name" value="DNA_pol_B_2"/>
    <property type="match status" value="1"/>
</dbReference>
<reference evidence="17 18" key="1">
    <citation type="submission" date="2014-02" db="EMBL/GenBank/DDBJ databases">
        <title>Complete genome sequence of the first South Korean egg drop syndrome virus.</title>
        <authorList>
            <person name="Cha S.-Y."/>
            <person name="Shin J.-H."/>
            <person name="Jang H.-K."/>
        </authorList>
    </citation>
    <scope>NUCLEOTIDE SEQUENCE [LARGE SCALE GENOMIC DNA]</scope>
    <source>
        <strain evidence="16">C10-GY-001</strain>
        <strain evidence="15">D11-JW-032</strain>
    </source>
</reference>
<dbReference type="SMART" id="SM00486">
    <property type="entry name" value="POLBc"/>
    <property type="match status" value="1"/>
</dbReference>
<evidence type="ECO:0000256" key="6">
    <source>
        <dbReference type="ARBA" id="ARBA00022705"/>
    </source>
</evidence>
<evidence type="ECO:0000313" key="16">
    <source>
        <dbReference type="EMBL" id="AJA72413.1"/>
    </source>
</evidence>
<evidence type="ECO:0000313" key="17">
    <source>
        <dbReference type="Proteomes" id="UP000138660"/>
    </source>
</evidence>
<dbReference type="GO" id="GO:0003887">
    <property type="term" value="F:DNA-directed DNA polymerase activity"/>
    <property type="evidence" value="ECO:0007669"/>
    <property type="project" value="UniProtKB-UniRule"/>
</dbReference>
<keyword evidence="6 12" id="KW-0235">DNA replication</keyword>
<comment type="similarity">
    <text evidence="2 12 13">Belongs to the DNA polymerase type-B family.</text>
</comment>
<dbReference type="InterPro" id="IPR043502">
    <property type="entry name" value="DNA/RNA_pol_sf"/>
</dbReference>
<dbReference type="InterPro" id="IPR006172">
    <property type="entry name" value="DNA-dir_DNA_pol_B"/>
</dbReference>
<evidence type="ECO:0000256" key="4">
    <source>
        <dbReference type="ARBA" id="ARBA00022679"/>
    </source>
</evidence>
<dbReference type="Proteomes" id="UP000145403">
    <property type="component" value="Segment"/>
</dbReference>
<dbReference type="InterPro" id="IPR004868">
    <property type="entry name" value="DNA-dir_DNA_pol_B_mt/vir"/>
</dbReference>
<keyword evidence="4 12" id="KW-0808">Transferase</keyword>
<dbReference type="GO" id="GO:0039693">
    <property type="term" value="P:viral DNA genome replication"/>
    <property type="evidence" value="ECO:0007669"/>
    <property type="project" value="UniProtKB-KW"/>
</dbReference>
<keyword evidence="3" id="KW-1048">Host nucleus</keyword>
<dbReference type="GO" id="GO:0003677">
    <property type="term" value="F:DNA binding"/>
    <property type="evidence" value="ECO:0007669"/>
    <property type="project" value="UniProtKB-UniRule"/>
</dbReference>
<protein>
    <recommendedName>
        <fullName evidence="12 13">DNA polymerase</fullName>
        <ecNumber evidence="12 13">2.7.7.7</ecNumber>
    </recommendedName>
</protein>
<keyword evidence="9 12" id="KW-0238">DNA-binding</keyword>
<sequence length="1079" mass="123855">MAQSSTVSRLRSTKYICGSLNGENVKITYFTDICKALNNILALNRIEKKIFTAPNLGNIIKIFPQNKQPTHITLYKVEKGLIKTEEIFSGGDIEPLLILNHKSELFIIKTYVTQEKCQTCGTLYSTNHNCNVRKTAYFHHIVNKDTRTWWQPIKFHPVGCVETKRLYVVYDIETYTYHSKYGKQLVPYLLVFQLFGEETLIDLAKAEAEMVGYTAYDGCFYILNKDPEVVGQSFKLFRSNLQDKVTNLAWERFCEDNALDPYSRITAKQLQKLNKSQKLNKTAEPQFYEIIIVGHNISGFDEIVLASHILDNVKDKDYFVMFNITRNFLPRAGKLLFNDITFSLPNPQYKKPSRGTFDRWQNGMLDKQDLKWQGVKFMVRDTYLLTHTSLRNAATAYQLPISKGCCPYEAVNEYLMTGNYEQETNGYPTLKYWNNADEYHQNKIKGPYDILKEALIYCIADVKVTSQLTRKLIEGYQSFCNDQIKLTCQFHIFQRPTISSNTHALFKQILYRAEKGQTEHLPGLQAPSEKMYDHIRKSVRGGRCYPSYLGVYEGPIYVYDICGMYASALTHPMPFGRTEDPLTASISIKTFQDKLDSPAKLSYFGESIKPMIVYADCYPPPLEHVDVLPPLCSRKSGRLCWTNEPLLGEVVTTIDLITLHNRGWKCKILTSEQLYAVWPEWKCITKEYVSINIAAKEKADKDKNMTQRSISKLLSNALYGSFATRLDNKKVVFANSMEKGDMERIANGKATITAQTTVINTCLPKKDTTSWERFFSNLPQTTALPVAPSTENEGNDINPKSFIEGAGHVTFKPITHLTAACDDLILSIIEERSEWIENNRYPTQIASFVLAWTRAFTSEWASFLFEDDWGSNIENRSLKVVYGDTDSLFLTQHGHELMITKGKHRIKGYGTALTFDPHNPNLTWLVECETVCPLCKKIAYSTESVYLAPKLYGLKNIYCEHCDVYSAGKLRAKGHAKDCINYETLKKCFIDHDLLTGRDLQYKTQRKMLKRTLTAGNTTNRPFTVVEKQLTRTLRPWADMTMWAVTQSNNGYLLFPYDKKHPNPRQQELLTENPFWEST</sequence>
<keyword evidence="7 12" id="KW-0239">DNA-directed DNA polymerase</keyword>
<organism evidence="15 17">
    <name type="scientific">Duck adenovirus 1</name>
    <name type="common">DAdV-1</name>
    <dbReference type="NCBI Taxonomy" id="130329"/>
    <lineage>
        <taxon>Viruses</taxon>
        <taxon>Varidnaviria</taxon>
        <taxon>Bamfordvirae</taxon>
        <taxon>Preplasmiviricota</taxon>
        <taxon>Polisuviricotina</taxon>
        <taxon>Pharingeaviricetes</taxon>
        <taxon>Rowavirales</taxon>
        <taxon>Adenoviridae</taxon>
        <taxon>Barthadenovirus</taxon>
        <taxon>Barthadenovirus galloanserae</taxon>
        <taxon>Duck atadenovirus A</taxon>
    </lineage>
</organism>